<gene>
    <name evidence="2" type="ORF">LWC34_17375</name>
</gene>
<organism evidence="2 3">
    <name type="scientific">Kibdelosporangium philippinense</name>
    <dbReference type="NCBI Taxonomy" id="211113"/>
    <lineage>
        <taxon>Bacteria</taxon>
        <taxon>Bacillati</taxon>
        <taxon>Actinomycetota</taxon>
        <taxon>Actinomycetes</taxon>
        <taxon>Pseudonocardiales</taxon>
        <taxon>Pseudonocardiaceae</taxon>
        <taxon>Kibdelosporangium</taxon>
    </lineage>
</organism>
<dbReference type="InterPro" id="IPR009081">
    <property type="entry name" value="PP-bd_ACP"/>
</dbReference>
<protein>
    <submittedName>
        <fullName evidence="2">Phosphopantetheine-binding protein</fullName>
    </submittedName>
</protein>
<sequence>MDSHFFDDLGADSMVMAQFCARGGKQPDLPSVSIKDIYQHPTIRSLAAPATTEVATPVSTRQYVHCGALQVLLLLGYSYLTAHVLELGFEWISASSDVVDIYLRLVLFGGAFFLGM</sequence>
<dbReference type="SUPFAM" id="SSF47336">
    <property type="entry name" value="ACP-like"/>
    <property type="match status" value="1"/>
</dbReference>
<name>A0ABS8Z9N2_9PSEU</name>
<dbReference type="PROSITE" id="PS50075">
    <property type="entry name" value="CARRIER"/>
    <property type="match status" value="1"/>
</dbReference>
<dbReference type="Gene3D" id="1.10.1200.10">
    <property type="entry name" value="ACP-like"/>
    <property type="match status" value="1"/>
</dbReference>
<dbReference type="Proteomes" id="UP001521150">
    <property type="component" value="Unassembled WGS sequence"/>
</dbReference>
<comment type="caution">
    <text evidence="2">The sequence shown here is derived from an EMBL/GenBank/DDBJ whole genome shotgun (WGS) entry which is preliminary data.</text>
</comment>
<evidence type="ECO:0000259" key="1">
    <source>
        <dbReference type="PROSITE" id="PS50075"/>
    </source>
</evidence>
<proteinExistence type="predicted"/>
<evidence type="ECO:0000313" key="2">
    <source>
        <dbReference type="EMBL" id="MCE7004583.1"/>
    </source>
</evidence>
<dbReference type="InterPro" id="IPR036736">
    <property type="entry name" value="ACP-like_sf"/>
</dbReference>
<evidence type="ECO:0000313" key="3">
    <source>
        <dbReference type="Proteomes" id="UP001521150"/>
    </source>
</evidence>
<feature type="domain" description="Carrier" evidence="1">
    <location>
        <begin position="1"/>
        <end position="54"/>
    </location>
</feature>
<dbReference type="Pfam" id="PF00550">
    <property type="entry name" value="PP-binding"/>
    <property type="match status" value="1"/>
</dbReference>
<keyword evidence="3" id="KW-1185">Reference proteome</keyword>
<reference evidence="2 3" key="1">
    <citation type="submission" date="2021-12" db="EMBL/GenBank/DDBJ databases">
        <title>Genome sequence of Kibdelosporangium philippinense ATCC 49844.</title>
        <authorList>
            <person name="Fedorov E.A."/>
            <person name="Omeragic M."/>
            <person name="Shalygina K.F."/>
            <person name="Maclea K.S."/>
        </authorList>
    </citation>
    <scope>NUCLEOTIDE SEQUENCE [LARGE SCALE GENOMIC DNA]</scope>
    <source>
        <strain evidence="2 3">ATCC 49844</strain>
    </source>
</reference>
<accession>A0ABS8Z9N2</accession>
<dbReference type="EMBL" id="JAJVCN010000001">
    <property type="protein sequence ID" value="MCE7004583.1"/>
    <property type="molecule type" value="Genomic_DNA"/>
</dbReference>